<reference evidence="11 12" key="1">
    <citation type="submission" date="2016-02" db="EMBL/GenBank/DDBJ databases">
        <title>Genome analysis of coral dinoflagellate symbionts highlights evolutionary adaptations to a symbiotic lifestyle.</title>
        <authorList>
            <person name="Aranda M."/>
            <person name="Li Y."/>
            <person name="Liew Y.J."/>
            <person name="Baumgarten S."/>
            <person name="Simakov O."/>
            <person name="Wilson M."/>
            <person name="Piel J."/>
            <person name="Ashoor H."/>
            <person name="Bougouffa S."/>
            <person name="Bajic V.B."/>
            <person name="Ryu T."/>
            <person name="Ravasi T."/>
            <person name="Bayer T."/>
            <person name="Micklem G."/>
            <person name="Kim H."/>
            <person name="Bhak J."/>
            <person name="Lajeunesse T.C."/>
            <person name="Voolstra C.R."/>
        </authorList>
    </citation>
    <scope>NUCLEOTIDE SEQUENCE [LARGE SCALE GENOMIC DNA]</scope>
    <source>
        <strain evidence="11 12">CCMP2467</strain>
    </source>
</reference>
<dbReference type="Proteomes" id="UP000186817">
    <property type="component" value="Unassembled WGS sequence"/>
</dbReference>
<keyword evidence="4" id="KW-0963">Cytoplasm</keyword>
<dbReference type="PROSITE" id="PS51987">
    <property type="entry name" value="GS_CATALYTIC"/>
    <property type="match status" value="1"/>
</dbReference>
<dbReference type="AlphaFoldDB" id="A0A1Q9CER7"/>
<dbReference type="InterPro" id="IPR014746">
    <property type="entry name" value="Gln_synth/guanido_kin_cat_dom"/>
</dbReference>
<dbReference type="Pfam" id="PF00120">
    <property type="entry name" value="Gln-synt_C"/>
    <property type="match status" value="1"/>
</dbReference>
<dbReference type="SUPFAM" id="SSF55931">
    <property type="entry name" value="Glutamine synthetase/guanido kinase"/>
    <property type="match status" value="1"/>
</dbReference>
<dbReference type="InterPro" id="IPR050292">
    <property type="entry name" value="Glutamine_Synthetase"/>
</dbReference>
<evidence type="ECO:0000256" key="8">
    <source>
        <dbReference type="PROSITE-ProRule" id="PRU01331"/>
    </source>
</evidence>
<dbReference type="GO" id="GO:0004356">
    <property type="term" value="F:glutamine synthetase activity"/>
    <property type="evidence" value="ECO:0007669"/>
    <property type="project" value="UniProtKB-EC"/>
</dbReference>
<comment type="similarity">
    <text evidence="2 8 9">Belongs to the glutamine synthetase family.</text>
</comment>
<dbReference type="PANTHER" id="PTHR20852">
    <property type="entry name" value="GLUTAMINE SYNTHETASE"/>
    <property type="match status" value="1"/>
</dbReference>
<proteinExistence type="inferred from homology"/>
<evidence type="ECO:0000256" key="4">
    <source>
        <dbReference type="ARBA" id="ARBA00022490"/>
    </source>
</evidence>
<dbReference type="GO" id="GO:0006542">
    <property type="term" value="P:glutamine biosynthetic process"/>
    <property type="evidence" value="ECO:0007669"/>
    <property type="project" value="InterPro"/>
</dbReference>
<name>A0A1Q9CER7_SYMMI</name>
<dbReference type="GO" id="GO:0005524">
    <property type="term" value="F:ATP binding"/>
    <property type="evidence" value="ECO:0007669"/>
    <property type="project" value="UniProtKB-KW"/>
</dbReference>
<dbReference type="GO" id="GO:0005737">
    <property type="term" value="C:cytoplasm"/>
    <property type="evidence" value="ECO:0007669"/>
    <property type="project" value="UniProtKB-SubCell"/>
</dbReference>
<evidence type="ECO:0000256" key="5">
    <source>
        <dbReference type="ARBA" id="ARBA00022598"/>
    </source>
</evidence>
<dbReference type="OMA" id="NRHRCLE"/>
<comment type="subcellular location">
    <subcellularLocation>
        <location evidence="1">Cytoplasm</location>
    </subcellularLocation>
</comment>
<evidence type="ECO:0000313" key="11">
    <source>
        <dbReference type="EMBL" id="OLP81420.1"/>
    </source>
</evidence>
<keyword evidence="5" id="KW-0436">Ligase</keyword>
<dbReference type="EC" id="6.3.1.2" evidence="3"/>
<accession>A0A1Q9CER7</accession>
<protein>
    <recommendedName>
        <fullName evidence="3">glutamine synthetase</fullName>
        <ecNumber evidence="3">6.3.1.2</ecNumber>
    </recommendedName>
</protein>
<evidence type="ECO:0000256" key="9">
    <source>
        <dbReference type="RuleBase" id="RU000384"/>
    </source>
</evidence>
<evidence type="ECO:0000256" key="7">
    <source>
        <dbReference type="ARBA" id="ARBA00022840"/>
    </source>
</evidence>
<gene>
    <name evidence="11" type="primary">GLN1</name>
    <name evidence="11" type="ORF">AK812_SmicGene38039</name>
</gene>
<keyword evidence="6" id="KW-0547">Nucleotide-binding</keyword>
<sequence length="475" mass="52627">MPRPSKTIRCSSCSCPPTNGSITYLSELSNEPLRDLHDGASVCSKDYALMQCAHLHACQQHLVQAGVLVAERHDMGSGVSKGATSGPCQASTGIMKIGMDPVLSKKYMTLDQNGKVQAEYVWIDSDYWDGQSFDLCCKTLTLADSPVSLDEIPIWTYSGDDAKDIVIVPRRMYRDPFRPGNNNIIVLADTYQEPSGDEKDHGPATKFNTRAACESAMRRAEEIGEDPWFGFEQEYYLLDTTTNWPLGWPHGKYPDKETAFYCSVGSQKVVARSLIESHYRACLYAGVMIGGINSEVAPAQWEFQVGPASGTLGADDLWMARYILQRLCEEYQVGVTFDPKPVIKQAGIGCHTNYSNMATRSSPGGMDAIKLQCERLRKNHDKHIANYGIGNERRLTGKDDTASINDFSWGVGDRAASIRIGCKVAMRDCGYYEDRRPAANMDPYLVSQLLVETTLLEKEEPHAKPDADVESIPIE</sequence>
<dbReference type="EMBL" id="LSRX01001281">
    <property type="protein sequence ID" value="OLP81420.1"/>
    <property type="molecule type" value="Genomic_DNA"/>
</dbReference>
<evidence type="ECO:0000259" key="10">
    <source>
        <dbReference type="PROSITE" id="PS51987"/>
    </source>
</evidence>
<keyword evidence="7" id="KW-0067">ATP-binding</keyword>
<dbReference type="SMART" id="SM01230">
    <property type="entry name" value="Gln-synt_C"/>
    <property type="match status" value="1"/>
</dbReference>
<evidence type="ECO:0000256" key="1">
    <source>
        <dbReference type="ARBA" id="ARBA00004496"/>
    </source>
</evidence>
<dbReference type="InterPro" id="IPR036651">
    <property type="entry name" value="Gln_synt_N_sf"/>
</dbReference>
<evidence type="ECO:0000256" key="2">
    <source>
        <dbReference type="ARBA" id="ARBA00009897"/>
    </source>
</evidence>
<keyword evidence="12" id="KW-1185">Reference proteome</keyword>
<dbReference type="PANTHER" id="PTHR20852:SF93">
    <property type="entry name" value="GLUTAMINE SYNTHETASE CYTOSOLIC ISOZYME 1-1"/>
    <property type="match status" value="1"/>
</dbReference>
<comment type="caution">
    <text evidence="11">The sequence shown here is derived from an EMBL/GenBank/DDBJ whole genome shotgun (WGS) entry which is preliminary data.</text>
</comment>
<evidence type="ECO:0000256" key="3">
    <source>
        <dbReference type="ARBA" id="ARBA00012937"/>
    </source>
</evidence>
<evidence type="ECO:0000256" key="6">
    <source>
        <dbReference type="ARBA" id="ARBA00022741"/>
    </source>
</evidence>
<dbReference type="Gene3D" id="3.10.20.70">
    <property type="entry name" value="Glutamine synthetase, N-terminal domain"/>
    <property type="match status" value="1"/>
</dbReference>
<dbReference type="Gene3D" id="3.30.590.10">
    <property type="entry name" value="Glutamine synthetase/guanido kinase, catalytic domain"/>
    <property type="match status" value="1"/>
</dbReference>
<feature type="domain" description="GS catalytic" evidence="10">
    <location>
        <begin position="209"/>
        <end position="475"/>
    </location>
</feature>
<evidence type="ECO:0000313" key="12">
    <source>
        <dbReference type="Proteomes" id="UP000186817"/>
    </source>
</evidence>
<organism evidence="11 12">
    <name type="scientific">Symbiodinium microadriaticum</name>
    <name type="common">Dinoflagellate</name>
    <name type="synonym">Zooxanthella microadriatica</name>
    <dbReference type="NCBI Taxonomy" id="2951"/>
    <lineage>
        <taxon>Eukaryota</taxon>
        <taxon>Sar</taxon>
        <taxon>Alveolata</taxon>
        <taxon>Dinophyceae</taxon>
        <taxon>Suessiales</taxon>
        <taxon>Symbiodiniaceae</taxon>
        <taxon>Symbiodinium</taxon>
    </lineage>
</organism>
<dbReference type="OrthoDB" id="1936100at2759"/>
<dbReference type="InterPro" id="IPR008146">
    <property type="entry name" value="Gln_synth_cat_dom"/>
</dbReference>
<dbReference type="FunFam" id="3.30.590.10:FF:000011">
    <property type="entry name" value="Glutamine synthetase"/>
    <property type="match status" value="1"/>
</dbReference>